<dbReference type="PROSITE" id="PS01304">
    <property type="entry name" value="UBIH"/>
    <property type="match status" value="1"/>
</dbReference>
<dbReference type="InterPro" id="IPR050641">
    <property type="entry name" value="RIFMO-like"/>
</dbReference>
<protein>
    <submittedName>
        <fullName evidence="5">FAD-dependent monooxygenase</fullName>
    </submittedName>
</protein>
<dbReference type="Proteomes" id="UP001236585">
    <property type="component" value="Chromosome"/>
</dbReference>
<evidence type="ECO:0000313" key="6">
    <source>
        <dbReference type="Proteomes" id="UP001236585"/>
    </source>
</evidence>
<dbReference type="EMBL" id="CP126981">
    <property type="protein sequence ID" value="WIM90200.1"/>
    <property type="molecule type" value="Genomic_DNA"/>
</dbReference>
<evidence type="ECO:0000313" key="5">
    <source>
        <dbReference type="EMBL" id="WIM90200.1"/>
    </source>
</evidence>
<dbReference type="InterPro" id="IPR018168">
    <property type="entry name" value="Ubi_Hdrlase_CS"/>
</dbReference>
<keyword evidence="5" id="KW-0503">Monooxygenase</keyword>
<evidence type="ECO:0000256" key="2">
    <source>
        <dbReference type="ARBA" id="ARBA00022630"/>
    </source>
</evidence>
<dbReference type="GO" id="GO:0004497">
    <property type="term" value="F:monooxygenase activity"/>
    <property type="evidence" value="ECO:0007669"/>
    <property type="project" value="UniProtKB-KW"/>
</dbReference>
<accession>A0ABY8W2V8</accession>
<comment type="cofactor">
    <cofactor evidence="1">
        <name>FAD</name>
        <dbReference type="ChEBI" id="CHEBI:57692"/>
    </cofactor>
</comment>
<dbReference type="RefSeq" id="WP_285190960.1">
    <property type="nucleotide sequence ID" value="NZ_CP126981.1"/>
</dbReference>
<organism evidence="5 6">
    <name type="scientific">Candidatus Mycobacterium wuenschmannii</name>
    <dbReference type="NCBI Taxonomy" id="3027808"/>
    <lineage>
        <taxon>Bacteria</taxon>
        <taxon>Bacillati</taxon>
        <taxon>Actinomycetota</taxon>
        <taxon>Actinomycetes</taxon>
        <taxon>Mycobacteriales</taxon>
        <taxon>Mycobacteriaceae</taxon>
        <taxon>Mycobacterium</taxon>
    </lineage>
</organism>
<sequence>MLAAELALAGIDVAIVERRASQELRGLRAGGLHARTIEVLDQRGIADRFLACGQVAQLAGFAQIRLDIGDFPTRHPYGLALWQSHIERILGDWVDELGVPIYRGREVLGITQDATGVDVLISGDHRIRAGYLAGCDGGRSAVRKSAGIDFAGWDATMSYLLAEVELSFDAREEPEWGIRHDAVGVHALSAPVDGGPTRVMVTEAEIEIGTEPGLDDLRRALVAVFGSDYGIHSPTWIFRATDMARQAVSYRAGRVLLAGDSAHVHHPIGGQGLNTGIQDAVNLGWKLAAVVSGAAPDSLLDSYHAERHPIGARVLRNTMAQMHLLRRPDDARSKALRDIMSDLLTMGEPRRRFAAMMSGLDIHYDLGAEHPLVGRRMPDVDLIVDDEPVRVFTLLHGGRAALVNLGDPGTVSVSGWADRLRVVDAKYPGPWELPAIGTIDGPSAVLIRPDGHVAWVGAGSDAGLTDALHTWLGPAT</sequence>
<dbReference type="InterPro" id="IPR036188">
    <property type="entry name" value="FAD/NAD-bd_sf"/>
</dbReference>
<evidence type="ECO:0000256" key="1">
    <source>
        <dbReference type="ARBA" id="ARBA00001974"/>
    </source>
</evidence>
<dbReference type="SUPFAM" id="SSF51905">
    <property type="entry name" value="FAD/NAD(P)-binding domain"/>
    <property type="match status" value="1"/>
</dbReference>
<dbReference type="Gene3D" id="3.40.30.120">
    <property type="match status" value="1"/>
</dbReference>
<dbReference type="Pfam" id="PF21274">
    <property type="entry name" value="Rng_hyd_C"/>
    <property type="match status" value="1"/>
</dbReference>
<reference evidence="5 6" key="1">
    <citation type="journal article" date="2023" name="Microbiol. Resour. Announc.">
        <title>Complete Genome Sequence of Mycobacterium wuenschmanii, a novel Nontuberculous Mycobacterium Isolated from a captive population of Amazon Milk Frogs.</title>
        <authorList>
            <person name="Hicks J."/>
            <person name="Zeineldin M."/>
            <person name="Ward H."/>
            <person name="Wuenschmann A."/>
            <person name="Camp P."/>
            <person name="Farrell D."/>
            <person name="Lehman K."/>
            <person name="Thacker T."/>
            <person name="Cuthbert E."/>
        </authorList>
    </citation>
    <scope>NUCLEOTIDE SEQUENCE [LARGE SCALE GENOMIC DNA]</scope>
    <source>
        <strain evidence="5 6">Wuenschmanii</strain>
    </source>
</reference>
<name>A0ABY8W2V8_9MYCO</name>
<keyword evidence="6" id="KW-1185">Reference proteome</keyword>
<evidence type="ECO:0000256" key="3">
    <source>
        <dbReference type="ARBA" id="ARBA00022827"/>
    </source>
</evidence>
<dbReference type="PANTHER" id="PTHR43004">
    <property type="entry name" value="TRK SYSTEM POTASSIUM UPTAKE PROTEIN"/>
    <property type="match status" value="1"/>
</dbReference>
<dbReference type="PANTHER" id="PTHR43004:SF19">
    <property type="entry name" value="BINDING MONOOXYGENASE, PUTATIVE (JCVI)-RELATED"/>
    <property type="match status" value="1"/>
</dbReference>
<proteinExistence type="predicted"/>
<dbReference type="PRINTS" id="PR00420">
    <property type="entry name" value="RNGMNOXGNASE"/>
</dbReference>
<dbReference type="Pfam" id="PF01494">
    <property type="entry name" value="FAD_binding_3"/>
    <property type="match status" value="1"/>
</dbReference>
<keyword evidence="5" id="KW-0560">Oxidoreductase</keyword>
<dbReference type="Gene3D" id="3.30.70.2450">
    <property type="match status" value="1"/>
</dbReference>
<keyword evidence="2" id="KW-0285">Flavoprotein</keyword>
<keyword evidence="3" id="KW-0274">FAD</keyword>
<dbReference type="NCBIfam" id="NF005303">
    <property type="entry name" value="PRK06834.1"/>
    <property type="match status" value="1"/>
</dbReference>
<dbReference type="Gene3D" id="3.50.50.60">
    <property type="entry name" value="FAD/NAD(P)-binding domain"/>
    <property type="match status" value="1"/>
</dbReference>
<evidence type="ECO:0000259" key="4">
    <source>
        <dbReference type="Pfam" id="PF01494"/>
    </source>
</evidence>
<gene>
    <name evidence="5" type="ORF">PT015_06300</name>
</gene>
<feature type="domain" description="FAD-binding" evidence="4">
    <location>
        <begin position="1"/>
        <end position="318"/>
    </location>
</feature>
<dbReference type="InterPro" id="IPR002938">
    <property type="entry name" value="FAD-bd"/>
</dbReference>